<dbReference type="InterPro" id="IPR038765">
    <property type="entry name" value="Papain-like_cys_pep_sf"/>
</dbReference>
<dbReference type="Gene3D" id="3.90.1720.10">
    <property type="entry name" value="endopeptidase domain like (from Nostoc punctiforme)"/>
    <property type="match status" value="1"/>
</dbReference>
<feature type="chain" id="PRO_5020224179" description="NlpC/P60 domain-containing protein" evidence="6">
    <location>
        <begin position="30"/>
        <end position="322"/>
    </location>
</feature>
<feature type="coiled-coil region" evidence="5">
    <location>
        <begin position="63"/>
        <end position="97"/>
    </location>
</feature>
<dbReference type="InterPro" id="IPR000064">
    <property type="entry name" value="NLP_P60_dom"/>
</dbReference>
<comment type="caution">
    <text evidence="8">The sequence shown here is derived from an EMBL/GenBank/DDBJ whole genome shotgun (WGS) entry which is preliminary data.</text>
</comment>
<dbReference type="InterPro" id="IPR051794">
    <property type="entry name" value="PG_Endopeptidase_C40"/>
</dbReference>
<dbReference type="PROSITE" id="PS51935">
    <property type="entry name" value="NLPC_P60"/>
    <property type="match status" value="1"/>
</dbReference>
<keyword evidence="6" id="KW-0732">Signal</keyword>
<reference evidence="8 9" key="1">
    <citation type="journal article" date="2018" name="Int. J. Syst. Evol. Microbiol.">
        <title>Glycomyces paridis sp. nov., isolated from the medicinal plant Paris polyphylla.</title>
        <authorList>
            <person name="Fang X.M."/>
            <person name="Bai J.L."/>
            <person name="Su J."/>
            <person name="Zhao L.L."/>
            <person name="Liu H.Y."/>
            <person name="Ma B.P."/>
            <person name="Zhang Y.Q."/>
            <person name="Yu L.Y."/>
        </authorList>
    </citation>
    <scope>NUCLEOTIDE SEQUENCE [LARGE SCALE GENOMIC DNA]</scope>
    <source>
        <strain evidence="8 9">CPCC 204357</strain>
    </source>
</reference>
<keyword evidence="5" id="KW-0175">Coiled coil</keyword>
<dbReference type="PANTHER" id="PTHR47359">
    <property type="entry name" value="PEPTIDOGLYCAN DL-ENDOPEPTIDASE CWLO"/>
    <property type="match status" value="1"/>
</dbReference>
<dbReference type="GO" id="GO:0006508">
    <property type="term" value="P:proteolysis"/>
    <property type="evidence" value="ECO:0007669"/>
    <property type="project" value="UniProtKB-KW"/>
</dbReference>
<feature type="coiled-coil region" evidence="5">
    <location>
        <begin position="137"/>
        <end position="185"/>
    </location>
</feature>
<dbReference type="AlphaFoldDB" id="A0A4S8P4U6"/>
<dbReference type="GO" id="GO:0008234">
    <property type="term" value="F:cysteine-type peptidase activity"/>
    <property type="evidence" value="ECO:0007669"/>
    <property type="project" value="UniProtKB-KW"/>
</dbReference>
<gene>
    <name evidence="8" type="ORF">E9998_21365</name>
</gene>
<proteinExistence type="inferred from homology"/>
<dbReference type="RefSeq" id="WP_136531726.1">
    <property type="nucleotide sequence ID" value="NZ_STGX01000019.1"/>
</dbReference>
<feature type="domain" description="NlpC/P60" evidence="7">
    <location>
        <begin position="206"/>
        <end position="322"/>
    </location>
</feature>
<dbReference type="Gene3D" id="6.10.250.3150">
    <property type="match status" value="1"/>
</dbReference>
<evidence type="ECO:0000256" key="5">
    <source>
        <dbReference type="SAM" id="Coils"/>
    </source>
</evidence>
<accession>A0A4S8P4U6</accession>
<keyword evidence="4" id="KW-0788">Thiol protease</keyword>
<name>A0A4S8P4U6_9ACTN</name>
<dbReference type="Pfam" id="PF00877">
    <property type="entry name" value="NLPC_P60"/>
    <property type="match status" value="1"/>
</dbReference>
<keyword evidence="9" id="KW-1185">Reference proteome</keyword>
<evidence type="ECO:0000259" key="7">
    <source>
        <dbReference type="PROSITE" id="PS51935"/>
    </source>
</evidence>
<comment type="similarity">
    <text evidence="1">Belongs to the peptidase C40 family.</text>
</comment>
<evidence type="ECO:0000256" key="3">
    <source>
        <dbReference type="ARBA" id="ARBA00022801"/>
    </source>
</evidence>
<dbReference type="Proteomes" id="UP000305792">
    <property type="component" value="Unassembled WGS sequence"/>
</dbReference>
<sequence>MKQPSARRKWTSAAVIGGLLIASAGSAPAWGQRDTSEINDEIDAADEDLAAAVEAYNVLAQDVDDNRDLIEETEASLKTAEEDLDVLRDQLADFIGETYVEQGIGDTALLLDSGSPQAFVERLDRLNSANLYNFDLMDDLRTASEEYTAQLDLLNDLQADLEDEEAELDKAADELTERMSDLETEWKTAAGEESPAFAQYDLPYMSENRKAVVQFALAQIGEQYVWGAAGPDNWDCSGLMLGAYAQIGIDLPHNAAAQNNMVASISEDELQPGDFVFYNNLAHVGMYIGEGLIVHAPNSTTVVKVVELHHGNVYYGAGTLLD</sequence>
<evidence type="ECO:0000256" key="2">
    <source>
        <dbReference type="ARBA" id="ARBA00022670"/>
    </source>
</evidence>
<evidence type="ECO:0000256" key="6">
    <source>
        <dbReference type="SAM" id="SignalP"/>
    </source>
</evidence>
<evidence type="ECO:0000256" key="4">
    <source>
        <dbReference type="ARBA" id="ARBA00022807"/>
    </source>
</evidence>
<evidence type="ECO:0000256" key="1">
    <source>
        <dbReference type="ARBA" id="ARBA00007074"/>
    </source>
</evidence>
<dbReference type="OrthoDB" id="5177647at2"/>
<feature type="signal peptide" evidence="6">
    <location>
        <begin position="1"/>
        <end position="29"/>
    </location>
</feature>
<evidence type="ECO:0000313" key="9">
    <source>
        <dbReference type="Proteomes" id="UP000305792"/>
    </source>
</evidence>
<organism evidence="8 9">
    <name type="scientific">Glycomyces paridis</name>
    <dbReference type="NCBI Taxonomy" id="2126555"/>
    <lineage>
        <taxon>Bacteria</taxon>
        <taxon>Bacillati</taxon>
        <taxon>Actinomycetota</taxon>
        <taxon>Actinomycetes</taxon>
        <taxon>Glycomycetales</taxon>
        <taxon>Glycomycetaceae</taxon>
        <taxon>Glycomyces</taxon>
    </lineage>
</organism>
<dbReference type="PANTHER" id="PTHR47359:SF3">
    <property type="entry name" value="NLP_P60 DOMAIN-CONTAINING PROTEIN-RELATED"/>
    <property type="match status" value="1"/>
</dbReference>
<dbReference type="SUPFAM" id="SSF54001">
    <property type="entry name" value="Cysteine proteinases"/>
    <property type="match status" value="1"/>
</dbReference>
<protein>
    <recommendedName>
        <fullName evidence="7">NlpC/P60 domain-containing protein</fullName>
    </recommendedName>
</protein>
<evidence type="ECO:0000313" key="8">
    <source>
        <dbReference type="EMBL" id="THV24375.1"/>
    </source>
</evidence>
<dbReference type="EMBL" id="STGX01000019">
    <property type="protein sequence ID" value="THV24375.1"/>
    <property type="molecule type" value="Genomic_DNA"/>
</dbReference>
<keyword evidence="3" id="KW-0378">Hydrolase</keyword>
<keyword evidence="2" id="KW-0645">Protease</keyword>